<evidence type="ECO:0000313" key="2">
    <source>
        <dbReference type="Proteomes" id="UP001059380"/>
    </source>
</evidence>
<gene>
    <name evidence="1" type="ORF">MOP44_05205</name>
</gene>
<name>A0A9J7BRP7_9BACT</name>
<dbReference type="EMBL" id="CP093313">
    <property type="protein sequence ID" value="UWZ85336.1"/>
    <property type="molecule type" value="Genomic_DNA"/>
</dbReference>
<dbReference type="AlphaFoldDB" id="A0A9J7BRP7"/>
<keyword evidence="2" id="KW-1185">Reference proteome</keyword>
<reference evidence="1" key="1">
    <citation type="submission" date="2021-04" db="EMBL/GenBank/DDBJ databases">
        <title>Phylogenetic analysis of Acidobacteriaceae.</title>
        <authorList>
            <person name="Qiu L."/>
            <person name="Zhang Q."/>
        </authorList>
    </citation>
    <scope>NUCLEOTIDE SEQUENCE</scope>
    <source>
        <strain evidence="1">DSM 25168</strain>
    </source>
</reference>
<evidence type="ECO:0000313" key="1">
    <source>
        <dbReference type="EMBL" id="UWZ85336.1"/>
    </source>
</evidence>
<sequence length="260" mass="29276">MPEIFKEAKLKIQRAEKHINDLNRMIDAFVAGRNHEVFIEHDSDGGDDLLKVKAISSLPDDFAMVLGDAVHNLHTALDFVINEIEFRTTGEMTDHTKFPIYPTWQTLVGAVNGGFKKKAPKEVIDCIVQVVQPYITGNGETLYGLHRMDIADKHQLLLTKAEFNFINGICYEDDAGIENALDTWLVIPGKVASMRLSGCRNAKITNQGNAAYRIMFDQPRPFTCSHPFAHQEVIWVLYCLWGLVGRTIGEIERAYALSQI</sequence>
<dbReference type="Proteomes" id="UP001059380">
    <property type="component" value="Chromosome"/>
</dbReference>
<dbReference type="RefSeq" id="WP_260794853.1">
    <property type="nucleotide sequence ID" value="NZ_CP093313.1"/>
</dbReference>
<protein>
    <submittedName>
        <fullName evidence="1">Uncharacterized protein</fullName>
    </submittedName>
</protein>
<proteinExistence type="predicted"/>
<accession>A0A9J7BRP7</accession>
<dbReference type="KEGG" id="orp:MOP44_05205"/>
<organism evidence="1 2">
    <name type="scientific">Occallatibacter riparius</name>
    <dbReference type="NCBI Taxonomy" id="1002689"/>
    <lineage>
        <taxon>Bacteria</taxon>
        <taxon>Pseudomonadati</taxon>
        <taxon>Acidobacteriota</taxon>
        <taxon>Terriglobia</taxon>
        <taxon>Terriglobales</taxon>
        <taxon>Acidobacteriaceae</taxon>
        <taxon>Occallatibacter</taxon>
    </lineage>
</organism>